<dbReference type="AlphaFoldDB" id="A0A502IKQ8"/>
<protein>
    <submittedName>
        <fullName evidence="1">Uncharacterized protein</fullName>
    </submittedName>
</protein>
<sequence>MNRLIFSTLIYFKFKDLQWSEYIEIFLKEYYLGQLYQPRSLITKHIGGAVAKAVVTRSVSATVRSNTCGSWILLTATFGKLIQYKKTNAPTSQGICFKAWRTAFSHSGRSHKGI</sequence>
<dbReference type="Proteomes" id="UP000320914">
    <property type="component" value="Unassembled WGS sequence"/>
</dbReference>
<comment type="caution">
    <text evidence="1">The sequence shown here is derived from an EMBL/GenBank/DDBJ whole genome shotgun (WGS) entry which is preliminary data.</text>
</comment>
<organism evidence="1 2">
    <name type="scientific">Pseudomonas mandelii</name>
    <dbReference type="NCBI Taxonomy" id="75612"/>
    <lineage>
        <taxon>Bacteria</taxon>
        <taxon>Pseudomonadati</taxon>
        <taxon>Pseudomonadota</taxon>
        <taxon>Gammaproteobacteria</taxon>
        <taxon>Pseudomonadales</taxon>
        <taxon>Pseudomonadaceae</taxon>
        <taxon>Pseudomonas</taxon>
    </lineage>
</organism>
<reference evidence="1 2" key="1">
    <citation type="journal article" date="2019" name="Environ. Microbiol.">
        <title>Species interactions and distinct microbial communities in high Arctic permafrost affected cryosols are associated with the CH4 and CO2 gas fluxes.</title>
        <authorList>
            <person name="Altshuler I."/>
            <person name="Hamel J."/>
            <person name="Turney S."/>
            <person name="Magnuson E."/>
            <person name="Levesque R."/>
            <person name="Greer C."/>
            <person name="Whyte L.G."/>
        </authorList>
    </citation>
    <scope>NUCLEOTIDE SEQUENCE [LARGE SCALE GENOMIC DNA]</scope>
    <source>
        <strain evidence="1 2">OWC5</strain>
    </source>
</reference>
<accession>A0A502IKQ8</accession>
<evidence type="ECO:0000313" key="2">
    <source>
        <dbReference type="Proteomes" id="UP000320914"/>
    </source>
</evidence>
<dbReference type="EMBL" id="RCZA01000001">
    <property type="protein sequence ID" value="TPG87429.1"/>
    <property type="molecule type" value="Genomic_DNA"/>
</dbReference>
<evidence type="ECO:0000313" key="1">
    <source>
        <dbReference type="EMBL" id="TPG87429.1"/>
    </source>
</evidence>
<proteinExistence type="predicted"/>
<gene>
    <name evidence="1" type="ORF">EAH74_02390</name>
</gene>
<name>A0A502IKQ8_9PSED</name>